<dbReference type="InterPro" id="IPR001245">
    <property type="entry name" value="Ser-Thr/Tyr_kinase_cat_dom"/>
</dbReference>
<comment type="catalytic activity">
    <reaction evidence="12">
        <text>L-threonyl-[protein] + ATP = O-phospho-L-threonyl-[protein] + ADP + H(+)</text>
        <dbReference type="Rhea" id="RHEA:46608"/>
        <dbReference type="Rhea" id="RHEA-COMP:11060"/>
        <dbReference type="Rhea" id="RHEA-COMP:11605"/>
        <dbReference type="ChEBI" id="CHEBI:15378"/>
        <dbReference type="ChEBI" id="CHEBI:30013"/>
        <dbReference type="ChEBI" id="CHEBI:30616"/>
        <dbReference type="ChEBI" id="CHEBI:61977"/>
        <dbReference type="ChEBI" id="CHEBI:456216"/>
        <dbReference type="EC" id="2.7.11.1"/>
    </reaction>
</comment>
<evidence type="ECO:0000313" key="16">
    <source>
        <dbReference type="Proteomes" id="UP000189703"/>
    </source>
</evidence>
<dbReference type="STRING" id="4432.A0A1U8B1Z3"/>
<dbReference type="Pfam" id="PF07714">
    <property type="entry name" value="PK_Tyr_Ser-Thr"/>
    <property type="match status" value="1"/>
</dbReference>
<keyword evidence="3" id="KW-1003">Cell membrane</keyword>
<evidence type="ECO:0000256" key="7">
    <source>
        <dbReference type="ARBA" id="ARBA00022741"/>
    </source>
</evidence>
<keyword evidence="6" id="KW-0519">Myristate</keyword>
<keyword evidence="16" id="KW-1185">Reference proteome</keyword>
<evidence type="ECO:0000256" key="13">
    <source>
        <dbReference type="ARBA" id="ARBA00048679"/>
    </source>
</evidence>
<proteinExistence type="predicted"/>
<evidence type="ECO:0000256" key="4">
    <source>
        <dbReference type="ARBA" id="ARBA00022527"/>
    </source>
</evidence>
<dbReference type="Gene3D" id="1.10.510.10">
    <property type="entry name" value="Transferase(Phosphotransferase) domain 1"/>
    <property type="match status" value="1"/>
</dbReference>
<evidence type="ECO:0000313" key="17">
    <source>
        <dbReference type="RefSeq" id="XP_010269970.1"/>
    </source>
</evidence>
<dbReference type="FunFam" id="3.30.200.20:FF:000154">
    <property type="entry name" value="probable serine/threonine-protein kinase At4g35230"/>
    <property type="match status" value="1"/>
</dbReference>
<dbReference type="Proteomes" id="UP000189703">
    <property type="component" value="Unplaced"/>
</dbReference>
<evidence type="ECO:0000256" key="5">
    <source>
        <dbReference type="ARBA" id="ARBA00022679"/>
    </source>
</evidence>
<evidence type="ECO:0000256" key="12">
    <source>
        <dbReference type="ARBA" id="ARBA00047899"/>
    </source>
</evidence>
<dbReference type="InterPro" id="IPR058209">
    <property type="entry name" value="TPR_BSK1_C"/>
</dbReference>
<sequence>MGCLQSKTSNVQSPDEESLQADKPDLANGDQAEQDQVPAFKEFNLTELRTATNGFNTNNIVSESGEKAPNVVYKGKLENNRLVAVKRFSKQSWPDAQQFVGEAAGVGKVRHKRLVNLIGCCAEGDERLLVAEYMPNDTLSKHLFHWDKQPLPWEMRLRVAYYIAQALDHCNSENRKLYHDLNAYRVLFDEDGDPRLSSFGLMKNSRDGKSYSTNLAYTPPEFLRTGRVIPESVIYSYGTVLLDLLSGKHIPPSHALDLIRGKNVLLLMDSSLEGQYVNEDATKLVELASRCLQSEARDRPNTKFLLTAVAPLQKQIEVASHVLMGLAKSTAPLPTTLLSPLGKACARMDLTAVHDILLKTGYKDEEGAENELSFQEWTQQVQEMLNTKKFGDIAFRDKDFKSAIDYYSKLVVMMSVPSATVFARRALSYLMNGQPELALRDAMQAQVCMPEWPTAFYLQALALSKLGMETDAQDMLNDGAAFEAKKQNSWRG</sequence>
<evidence type="ECO:0000256" key="6">
    <source>
        <dbReference type="ARBA" id="ARBA00022707"/>
    </source>
</evidence>
<dbReference type="EC" id="2.7.11.1" evidence="2"/>
<evidence type="ECO:0000259" key="15">
    <source>
        <dbReference type="PROSITE" id="PS50011"/>
    </source>
</evidence>
<gene>
    <name evidence="17" type="primary">LOC104606449</name>
</gene>
<organism evidence="16 17">
    <name type="scientific">Nelumbo nucifera</name>
    <name type="common">Sacred lotus</name>
    <dbReference type="NCBI Taxonomy" id="4432"/>
    <lineage>
        <taxon>Eukaryota</taxon>
        <taxon>Viridiplantae</taxon>
        <taxon>Streptophyta</taxon>
        <taxon>Embryophyta</taxon>
        <taxon>Tracheophyta</taxon>
        <taxon>Spermatophyta</taxon>
        <taxon>Magnoliopsida</taxon>
        <taxon>Proteales</taxon>
        <taxon>Nelumbonaceae</taxon>
        <taxon>Nelumbo</taxon>
    </lineage>
</organism>
<evidence type="ECO:0000256" key="9">
    <source>
        <dbReference type="ARBA" id="ARBA00022840"/>
    </source>
</evidence>
<accession>A0A1U8B1Z3</accession>
<dbReference type="GeneID" id="104606449"/>
<dbReference type="GO" id="GO:0005524">
    <property type="term" value="F:ATP binding"/>
    <property type="evidence" value="ECO:0007669"/>
    <property type="project" value="UniProtKB-KW"/>
</dbReference>
<dbReference type="InterPro" id="IPR045845">
    <property type="entry name" value="BSK"/>
</dbReference>
<reference evidence="17" key="1">
    <citation type="submission" date="2025-08" db="UniProtKB">
        <authorList>
            <consortium name="RefSeq"/>
        </authorList>
    </citation>
    <scope>IDENTIFICATION</scope>
</reference>
<dbReference type="OMA" id="HCNSENH"/>
<dbReference type="Gene3D" id="1.25.40.10">
    <property type="entry name" value="Tetratricopeptide repeat domain"/>
    <property type="match status" value="1"/>
</dbReference>
<evidence type="ECO:0000256" key="11">
    <source>
        <dbReference type="ARBA" id="ARBA00023288"/>
    </source>
</evidence>
<dbReference type="RefSeq" id="XP_010269970.1">
    <property type="nucleotide sequence ID" value="XM_010271668.2"/>
</dbReference>
<dbReference type="SUPFAM" id="SSF48452">
    <property type="entry name" value="TPR-like"/>
    <property type="match status" value="1"/>
</dbReference>
<comment type="catalytic activity">
    <reaction evidence="13">
        <text>L-seryl-[protein] + ATP = O-phospho-L-seryl-[protein] + ADP + H(+)</text>
        <dbReference type="Rhea" id="RHEA:17989"/>
        <dbReference type="Rhea" id="RHEA-COMP:9863"/>
        <dbReference type="Rhea" id="RHEA-COMP:11604"/>
        <dbReference type="ChEBI" id="CHEBI:15378"/>
        <dbReference type="ChEBI" id="CHEBI:29999"/>
        <dbReference type="ChEBI" id="CHEBI:30616"/>
        <dbReference type="ChEBI" id="CHEBI:83421"/>
        <dbReference type="ChEBI" id="CHEBI:456216"/>
        <dbReference type="EC" id="2.7.11.1"/>
    </reaction>
</comment>
<evidence type="ECO:0000256" key="3">
    <source>
        <dbReference type="ARBA" id="ARBA00022475"/>
    </source>
</evidence>
<dbReference type="Pfam" id="PF25575">
    <property type="entry name" value="TPR_BSK1_C"/>
    <property type="match status" value="1"/>
</dbReference>
<dbReference type="PANTHER" id="PTHR45863:SF15">
    <property type="entry name" value="SERINE_THREONINE-PROTEIN KINASE BSK2"/>
    <property type="match status" value="1"/>
</dbReference>
<evidence type="ECO:0000256" key="8">
    <source>
        <dbReference type="ARBA" id="ARBA00022777"/>
    </source>
</evidence>
<dbReference type="InterPro" id="IPR011990">
    <property type="entry name" value="TPR-like_helical_dom_sf"/>
</dbReference>
<evidence type="ECO:0000256" key="14">
    <source>
        <dbReference type="SAM" id="MobiDB-lite"/>
    </source>
</evidence>
<dbReference type="InterPro" id="IPR000719">
    <property type="entry name" value="Prot_kinase_dom"/>
</dbReference>
<keyword evidence="8 17" id="KW-0418">Kinase</keyword>
<dbReference type="FunFam" id="1.10.510.10:FF:000069">
    <property type="entry name" value="probable serine/threonine-protein kinase At5g41260"/>
    <property type="match status" value="1"/>
</dbReference>
<name>A0A1U8B1Z3_NELNU</name>
<keyword evidence="10" id="KW-0472">Membrane</keyword>
<evidence type="ECO:0000256" key="1">
    <source>
        <dbReference type="ARBA" id="ARBA00004193"/>
    </source>
</evidence>
<dbReference type="OrthoDB" id="1905385at2759"/>
<keyword evidence="5" id="KW-0808">Transferase</keyword>
<comment type="subcellular location">
    <subcellularLocation>
        <location evidence="1">Cell membrane</location>
        <topology evidence="1">Lipid-anchor</topology>
    </subcellularLocation>
</comment>
<dbReference type="AlphaFoldDB" id="A0A1U8B1Z3"/>
<dbReference type="GO" id="GO:0009742">
    <property type="term" value="P:brassinosteroid mediated signaling pathway"/>
    <property type="evidence" value="ECO:0000318"/>
    <property type="project" value="GO_Central"/>
</dbReference>
<keyword evidence="9" id="KW-0067">ATP-binding</keyword>
<dbReference type="GO" id="GO:0004674">
    <property type="term" value="F:protein serine/threonine kinase activity"/>
    <property type="evidence" value="ECO:0007669"/>
    <property type="project" value="UniProtKB-KW"/>
</dbReference>
<dbReference type="Gene3D" id="3.30.200.20">
    <property type="entry name" value="Phosphorylase Kinase, domain 1"/>
    <property type="match status" value="1"/>
</dbReference>
<dbReference type="FunCoup" id="A0A1U8B1Z3">
    <property type="interactions" value="2644"/>
</dbReference>
<dbReference type="PROSITE" id="PS50011">
    <property type="entry name" value="PROTEIN_KINASE_DOM"/>
    <property type="match status" value="1"/>
</dbReference>
<evidence type="ECO:0000256" key="10">
    <source>
        <dbReference type="ARBA" id="ARBA00023136"/>
    </source>
</evidence>
<keyword evidence="4" id="KW-0723">Serine/threonine-protein kinase</keyword>
<dbReference type="KEGG" id="nnu:104606449"/>
<dbReference type="InParanoid" id="A0A1U8B1Z3"/>
<dbReference type="GO" id="GO:0005886">
    <property type="term" value="C:plasma membrane"/>
    <property type="evidence" value="ECO:0007669"/>
    <property type="project" value="UniProtKB-SubCell"/>
</dbReference>
<dbReference type="FunFam" id="1.25.40.10:FF:000016">
    <property type="entry name" value="probable serine/threonine-protein kinase At4g35230"/>
    <property type="match status" value="1"/>
</dbReference>
<protein>
    <recommendedName>
        <fullName evidence="2">non-specific serine/threonine protein kinase</fullName>
        <ecNumber evidence="2">2.7.11.1</ecNumber>
    </recommendedName>
</protein>
<keyword evidence="11" id="KW-0449">Lipoprotein</keyword>
<dbReference type="PANTHER" id="PTHR45863">
    <property type="entry name" value="SERINE/THREONINE-PROTEIN KINASE BSK5"/>
    <property type="match status" value="1"/>
</dbReference>
<feature type="domain" description="Protein kinase" evidence="15">
    <location>
        <begin position="58"/>
        <end position="324"/>
    </location>
</feature>
<evidence type="ECO:0000256" key="2">
    <source>
        <dbReference type="ARBA" id="ARBA00012513"/>
    </source>
</evidence>
<keyword evidence="7" id="KW-0547">Nucleotide-binding</keyword>
<dbReference type="SUPFAM" id="SSF56112">
    <property type="entry name" value="Protein kinase-like (PK-like)"/>
    <property type="match status" value="1"/>
</dbReference>
<dbReference type="InterPro" id="IPR011009">
    <property type="entry name" value="Kinase-like_dom_sf"/>
</dbReference>
<feature type="compositionally biased region" description="Polar residues" evidence="14">
    <location>
        <begin position="1"/>
        <end position="13"/>
    </location>
</feature>
<feature type="region of interest" description="Disordered" evidence="14">
    <location>
        <begin position="1"/>
        <end position="36"/>
    </location>
</feature>
<dbReference type="eggNOG" id="ENOG502QS12">
    <property type="taxonomic scope" value="Eukaryota"/>
</dbReference>